<sequence>MLAAFDYLDRASKLQHAKA</sequence>
<organism evidence="1">
    <name type="scientific">Ralstonia solanacearum</name>
    <name type="common">Pseudomonas solanacearum</name>
    <dbReference type="NCBI Taxonomy" id="305"/>
    <lineage>
        <taxon>Bacteria</taxon>
        <taxon>Pseudomonadati</taxon>
        <taxon>Pseudomonadota</taxon>
        <taxon>Betaproteobacteria</taxon>
        <taxon>Burkholderiales</taxon>
        <taxon>Burkholderiaceae</taxon>
        <taxon>Ralstonia</taxon>
        <taxon>Ralstonia solanacearum species complex</taxon>
    </lineage>
</organism>
<dbReference type="EMBL" id="LN899824">
    <property type="protein sequence ID" value="CUV31611.1"/>
    <property type="molecule type" value="Genomic_DNA"/>
</dbReference>
<gene>
    <name evidence="1" type="ORF">RUN1985_v1_950004</name>
</gene>
<name>A0A0S4VAF7_RALSL</name>
<dbReference type="AlphaFoldDB" id="A0A0S4VAF7"/>
<accession>A0A0S4VAF7</accession>
<evidence type="ECO:0000313" key="1">
    <source>
        <dbReference type="EMBL" id="CUV31611.1"/>
    </source>
</evidence>
<protein>
    <submittedName>
        <fullName evidence="1">Uncharacterized protein</fullName>
    </submittedName>
</protein>
<proteinExistence type="predicted"/>
<reference evidence="1" key="1">
    <citation type="submission" date="2015-10" db="EMBL/GenBank/DDBJ databases">
        <authorList>
            <person name="Gilbert D.G."/>
        </authorList>
    </citation>
    <scope>NUCLEOTIDE SEQUENCE</scope>
    <source>
        <strain evidence="1">Phyl III-seqv23</strain>
    </source>
</reference>